<dbReference type="InterPro" id="IPR012675">
    <property type="entry name" value="Beta-grasp_dom_sf"/>
</dbReference>
<organism evidence="3 4">
    <name type="scientific">Solimonas aquatica</name>
    <dbReference type="NCBI Taxonomy" id="489703"/>
    <lineage>
        <taxon>Bacteria</taxon>
        <taxon>Pseudomonadati</taxon>
        <taxon>Pseudomonadota</taxon>
        <taxon>Gammaproteobacteria</taxon>
        <taxon>Nevskiales</taxon>
        <taxon>Nevskiaceae</taxon>
        <taxon>Solimonas</taxon>
    </lineage>
</organism>
<evidence type="ECO:0000313" key="3">
    <source>
        <dbReference type="EMBL" id="SEQ52086.1"/>
    </source>
</evidence>
<dbReference type="Pfam" id="PF00970">
    <property type="entry name" value="FAD_binding_6"/>
    <property type="match status" value="1"/>
</dbReference>
<dbReference type="Pfam" id="PF00111">
    <property type="entry name" value="Fer2"/>
    <property type="match status" value="1"/>
</dbReference>
<keyword evidence="3" id="KW-0503">Monooxygenase</keyword>
<dbReference type="PRINTS" id="PR00410">
    <property type="entry name" value="PHEHYDRXLASE"/>
</dbReference>
<gene>
    <name evidence="3" type="ORF">SAMN04488038_107157</name>
</gene>
<dbReference type="RefSeq" id="WP_093285520.1">
    <property type="nucleotide sequence ID" value="NZ_FOFS01000007.1"/>
</dbReference>
<keyword evidence="4" id="KW-1185">Reference proteome</keyword>
<dbReference type="PROSITE" id="PS51384">
    <property type="entry name" value="FAD_FR"/>
    <property type="match status" value="1"/>
</dbReference>
<dbReference type="InterPro" id="IPR039261">
    <property type="entry name" value="FNR_nucleotide-bd"/>
</dbReference>
<dbReference type="InterPro" id="IPR017938">
    <property type="entry name" value="Riboflavin_synthase-like_b-brl"/>
</dbReference>
<dbReference type="Proteomes" id="UP000199233">
    <property type="component" value="Unassembled WGS sequence"/>
</dbReference>
<dbReference type="EMBL" id="FOFS01000007">
    <property type="protein sequence ID" value="SEQ52086.1"/>
    <property type="molecule type" value="Genomic_DNA"/>
</dbReference>
<dbReference type="SUPFAM" id="SSF54292">
    <property type="entry name" value="2Fe-2S ferredoxin-like"/>
    <property type="match status" value="1"/>
</dbReference>
<evidence type="ECO:0000313" key="4">
    <source>
        <dbReference type="Proteomes" id="UP000199233"/>
    </source>
</evidence>
<accession>A0A1H9GPS0</accession>
<dbReference type="InterPro" id="IPR001041">
    <property type="entry name" value="2Fe-2S_ferredoxin-type"/>
</dbReference>
<dbReference type="InterPro" id="IPR036010">
    <property type="entry name" value="2Fe-2S_ferredoxin-like_sf"/>
</dbReference>
<dbReference type="InterPro" id="IPR008333">
    <property type="entry name" value="Cbr1-like_FAD-bd_dom"/>
</dbReference>
<dbReference type="PROSITE" id="PS51085">
    <property type="entry name" value="2FE2S_FER_2"/>
    <property type="match status" value="1"/>
</dbReference>
<dbReference type="InterPro" id="IPR001433">
    <property type="entry name" value="OxRdtase_FAD/NAD-bd"/>
</dbReference>
<dbReference type="InterPro" id="IPR006058">
    <property type="entry name" value="2Fe2S_fd_BS"/>
</dbReference>
<protein>
    <submittedName>
        <fullName evidence="3">Methane monooxygenase component C</fullName>
    </submittedName>
</protein>
<dbReference type="Pfam" id="PF00175">
    <property type="entry name" value="NAD_binding_1"/>
    <property type="match status" value="1"/>
</dbReference>
<dbReference type="CDD" id="cd00207">
    <property type="entry name" value="fer2"/>
    <property type="match status" value="1"/>
</dbReference>
<dbReference type="AlphaFoldDB" id="A0A1H9GPS0"/>
<dbReference type="Gene3D" id="3.10.20.30">
    <property type="match status" value="1"/>
</dbReference>
<dbReference type="Gene3D" id="3.40.50.80">
    <property type="entry name" value="Nucleotide-binding domain of ferredoxin-NADP reductase (FNR) module"/>
    <property type="match status" value="1"/>
</dbReference>
<dbReference type="SUPFAM" id="SSF63380">
    <property type="entry name" value="Riboflavin synthase domain-like"/>
    <property type="match status" value="1"/>
</dbReference>
<dbReference type="SUPFAM" id="SSF52343">
    <property type="entry name" value="Ferredoxin reductase-like, C-terminal NADP-linked domain"/>
    <property type="match status" value="1"/>
</dbReference>
<dbReference type="InterPro" id="IPR017927">
    <property type="entry name" value="FAD-bd_FR_type"/>
</dbReference>
<dbReference type="PANTHER" id="PTHR47354">
    <property type="entry name" value="NADH OXIDOREDUCTASE HCR"/>
    <property type="match status" value="1"/>
</dbReference>
<dbReference type="InterPro" id="IPR050415">
    <property type="entry name" value="MRET"/>
</dbReference>
<proteinExistence type="predicted"/>
<dbReference type="GO" id="GO:0004497">
    <property type="term" value="F:monooxygenase activity"/>
    <property type="evidence" value="ECO:0007669"/>
    <property type="project" value="UniProtKB-KW"/>
</dbReference>
<evidence type="ECO:0000259" key="2">
    <source>
        <dbReference type="PROSITE" id="PS51384"/>
    </source>
</evidence>
<feature type="domain" description="2Fe-2S ferredoxin-type" evidence="1">
    <location>
        <begin position="5"/>
        <end position="99"/>
    </location>
</feature>
<dbReference type="Gene3D" id="2.40.30.10">
    <property type="entry name" value="Translation factors"/>
    <property type="match status" value="1"/>
</dbReference>
<evidence type="ECO:0000259" key="1">
    <source>
        <dbReference type="PROSITE" id="PS51085"/>
    </source>
</evidence>
<name>A0A1H9GPS0_9GAMM</name>
<dbReference type="GO" id="GO:0051537">
    <property type="term" value="F:2 iron, 2 sulfur cluster binding"/>
    <property type="evidence" value="ECO:0007669"/>
    <property type="project" value="InterPro"/>
</dbReference>
<sequence length="351" mass="38779">MDSRYTITANFEDGALHQFECAENEDILSAALRQQVVLLCSCRKAFCGSCKALCMEGEYAFGDRVNVQVLSPKEEEDGVVVACDTFPRSDMALAFPYTSDRLGSCSSENLEAQVEIVERLSSTVYKLLLQVRDPVSHEAKRIEFQPGQYAELQLPDGEQTRAFSFANIADDSGLLEFLIRLVPGGCFSTYLQQRAVPGDVLKLRAPLGAFTFQPGDQDEGLHAFVGGSTGLAPLLSMLRGLARQDYRGECHLFFGMQDQAALYYEDELRELAASMPRLTLHLALMDPPPQWQGYTGNAVTAFEQHFAALARKPEVYICGPAAMVEATRASCERLNIPEHRVHREEFVASGG</sequence>
<keyword evidence="3" id="KW-0560">Oxidoreductase</keyword>
<reference evidence="3 4" key="1">
    <citation type="submission" date="2016-10" db="EMBL/GenBank/DDBJ databases">
        <authorList>
            <person name="de Groot N.N."/>
        </authorList>
    </citation>
    <scope>NUCLEOTIDE SEQUENCE [LARGE SCALE GENOMIC DNA]</scope>
    <source>
        <strain evidence="3 4">DSM 25927</strain>
    </source>
</reference>
<dbReference type="PROSITE" id="PS00197">
    <property type="entry name" value="2FE2S_FER_1"/>
    <property type="match status" value="1"/>
</dbReference>
<dbReference type="OrthoDB" id="9806195at2"/>
<dbReference type="PANTHER" id="PTHR47354:SF5">
    <property type="entry name" value="PROTEIN RFBI"/>
    <property type="match status" value="1"/>
</dbReference>
<feature type="domain" description="FAD-binding FR-type" evidence="2">
    <location>
        <begin position="107"/>
        <end position="213"/>
    </location>
</feature>
<dbReference type="STRING" id="489703.SAMN04488038_107157"/>